<dbReference type="eggNOG" id="COG3712">
    <property type="taxonomic scope" value="Bacteria"/>
</dbReference>
<gene>
    <name evidence="4" type="ordered locus">AXYL_06212</name>
</gene>
<feature type="domain" description="FecR protein" evidence="2">
    <location>
        <begin position="121"/>
        <end position="212"/>
    </location>
</feature>
<dbReference type="PANTHER" id="PTHR30273:SF2">
    <property type="entry name" value="PROTEIN FECR"/>
    <property type="match status" value="1"/>
</dbReference>
<dbReference type="PATRIC" id="fig|762376.5.peg.6224"/>
<dbReference type="GO" id="GO:0016989">
    <property type="term" value="F:sigma factor antagonist activity"/>
    <property type="evidence" value="ECO:0007669"/>
    <property type="project" value="TreeGrafter"/>
</dbReference>
<keyword evidence="1" id="KW-1133">Transmembrane helix</keyword>
<dbReference type="STRING" id="762376.AXYL_06212"/>
<dbReference type="PANTHER" id="PTHR30273">
    <property type="entry name" value="PERIPLASMIC SIGNAL SENSOR AND SIGMA FACTOR ACTIVATOR FECR-RELATED"/>
    <property type="match status" value="1"/>
</dbReference>
<dbReference type="Gene3D" id="2.60.120.1440">
    <property type="match status" value="1"/>
</dbReference>
<protein>
    <submittedName>
        <fullName evidence="4">FecR family protein 28</fullName>
    </submittedName>
</protein>
<name>E3HP36_ACHXA</name>
<feature type="domain" description="FecR N-terminal" evidence="3">
    <location>
        <begin position="15"/>
        <end position="55"/>
    </location>
</feature>
<dbReference type="Proteomes" id="UP000006876">
    <property type="component" value="Chromosome"/>
</dbReference>
<accession>E3HP36</accession>
<evidence type="ECO:0000313" key="4">
    <source>
        <dbReference type="EMBL" id="ADP19505.1"/>
    </source>
</evidence>
<dbReference type="Pfam" id="PF16220">
    <property type="entry name" value="DUF4880"/>
    <property type="match status" value="1"/>
</dbReference>
<dbReference type="InterPro" id="IPR006860">
    <property type="entry name" value="FecR"/>
</dbReference>
<dbReference type="AlphaFoldDB" id="E3HP36"/>
<evidence type="ECO:0000259" key="2">
    <source>
        <dbReference type="Pfam" id="PF04773"/>
    </source>
</evidence>
<dbReference type="PIRSF" id="PIRSF018266">
    <property type="entry name" value="FecR"/>
    <property type="match status" value="1"/>
</dbReference>
<proteinExistence type="predicted"/>
<keyword evidence="1" id="KW-0812">Transmembrane</keyword>
<dbReference type="InterPro" id="IPR032623">
    <property type="entry name" value="FecR_N"/>
</dbReference>
<dbReference type="EMBL" id="CP002287">
    <property type="protein sequence ID" value="ADP19505.1"/>
    <property type="molecule type" value="Genomic_DNA"/>
</dbReference>
<feature type="transmembrane region" description="Helical" evidence="1">
    <location>
        <begin position="90"/>
        <end position="111"/>
    </location>
</feature>
<dbReference type="RefSeq" id="WP_013396794.1">
    <property type="nucleotide sequence ID" value="NC_014640.1"/>
</dbReference>
<dbReference type="InterPro" id="IPR012373">
    <property type="entry name" value="Ferrdict_sens_TM"/>
</dbReference>
<keyword evidence="1" id="KW-0472">Membrane</keyword>
<dbReference type="HOGENOM" id="CLU_050192_0_2_4"/>
<reference evidence="4 5" key="1">
    <citation type="journal article" date="2011" name="J. Bacteriol.">
        <title>Complete genome sequence of the haloaromatic acid-degrading bacterium Achromobacter xylosoxidans A8.</title>
        <authorList>
            <person name="Strnad H."/>
            <person name="Ridl J."/>
            <person name="Paces J."/>
            <person name="Kolar M."/>
            <person name="Vlcek C."/>
            <person name="Paces V."/>
        </authorList>
    </citation>
    <scope>NUCLEOTIDE SEQUENCE [LARGE SCALE GENOMIC DNA]</scope>
    <source>
        <strain evidence="4 5">A8</strain>
    </source>
</reference>
<evidence type="ECO:0000259" key="3">
    <source>
        <dbReference type="Pfam" id="PF16220"/>
    </source>
</evidence>
<evidence type="ECO:0000313" key="5">
    <source>
        <dbReference type="Proteomes" id="UP000006876"/>
    </source>
</evidence>
<organism evidence="4 5">
    <name type="scientific">Achromobacter xylosoxidans (strain A8)</name>
    <dbReference type="NCBI Taxonomy" id="762376"/>
    <lineage>
        <taxon>Bacteria</taxon>
        <taxon>Pseudomonadati</taxon>
        <taxon>Pseudomonadota</taxon>
        <taxon>Betaproteobacteria</taxon>
        <taxon>Burkholderiales</taxon>
        <taxon>Alcaligenaceae</taxon>
        <taxon>Achromobacter</taxon>
    </lineage>
</organism>
<dbReference type="KEGG" id="axy:AXYL_06212"/>
<evidence type="ECO:0000256" key="1">
    <source>
        <dbReference type="SAM" id="Phobius"/>
    </source>
</evidence>
<sequence length="331" mass="36003">MTDPIDPDTLTDPRDAAAYWFARAHSEQMSQAERLQFEAWRRAHPSHDLEFRRARGIWNASAQLGEERLRALTQEPLAASRRRAPPRRRLAAGLVLAGAAAVVAAVALPRWGEGDPSYAAQYATQLGQRQQVSLPDASIVDLNTATQLSVALLADRRVVELKAGEATFSVTPDASRPFYVEAGGVTIRVTGTRFNVRRDADVVRVAVESGTVAVQSGHWWNRSQVLLTAGQGTRTAQDGRLSPSEKLDVATVLAWQRGRAVFRDVPLSEAVSEMNRYGHAPIRVSGDDVAAMRISGVFSVDNPRAFLDLLPAIAPVRVQSGADGSALIVRR</sequence>
<dbReference type="Pfam" id="PF04773">
    <property type="entry name" value="FecR"/>
    <property type="match status" value="1"/>
</dbReference>